<dbReference type="InterPro" id="IPR002197">
    <property type="entry name" value="HTH_Fis"/>
</dbReference>
<evidence type="ECO:0000256" key="2">
    <source>
        <dbReference type="ARBA" id="ARBA00022840"/>
    </source>
</evidence>
<dbReference type="SMART" id="SM00382">
    <property type="entry name" value="AAA"/>
    <property type="match status" value="1"/>
</dbReference>
<evidence type="ECO:0000256" key="4">
    <source>
        <dbReference type="ARBA" id="ARBA00023125"/>
    </source>
</evidence>
<evidence type="ECO:0000256" key="3">
    <source>
        <dbReference type="ARBA" id="ARBA00023015"/>
    </source>
</evidence>
<dbReference type="FunFam" id="3.40.50.300:FF:000006">
    <property type="entry name" value="DNA-binding transcriptional regulator NtrC"/>
    <property type="match status" value="1"/>
</dbReference>
<dbReference type="Pfam" id="PF02954">
    <property type="entry name" value="HTH_8"/>
    <property type="match status" value="1"/>
</dbReference>
<evidence type="ECO:0000256" key="5">
    <source>
        <dbReference type="ARBA" id="ARBA00023159"/>
    </source>
</evidence>
<dbReference type="InterPro" id="IPR025943">
    <property type="entry name" value="Sigma_54_int_dom_ATP-bd_2"/>
</dbReference>
<name>A0A330M6X9_9GAMM</name>
<dbReference type="CDD" id="cd00009">
    <property type="entry name" value="AAA"/>
    <property type="match status" value="1"/>
</dbReference>
<dbReference type="Pfam" id="PF00158">
    <property type="entry name" value="Sigma54_activat"/>
    <property type="match status" value="1"/>
</dbReference>
<protein>
    <submittedName>
        <fullName evidence="8">Putative DNA-binding transcriptional regulator</fullName>
    </submittedName>
</protein>
<sequence length="590" mass="66229">MIDDKNHKITLLNTAYTSELMKLQPTILEFTQKLSAVLQLDAEVVDANLVRIAGTGPYNKFIGKKLNTSSRIFRYIIETKNNKVVVKTRTDPICEGCTTRDSCEETAFLGVPIMLNESCIGVISLVAFNQKSRELIKSNTQLFLDYIQHISQIFVLKVSESKKSSSGLDDVFSSLINNMDQGVLVLDDSNRVLHGNAPALANLNITQTELTNIEINIQPLLVHDNKLKGPEQHIITLGKRQELVVGQFHVIKSQQLFLMSFYQPQNAISHDDTSIDLFKDIIGESSQIVQLKTLITRVARSPSSILIDGETGTGKEVFAKAIHAHSDRNKESFIAINCAAIPEQLLESELFGYVKGAFTGALTKGRIGLIQAANNGTLFLDEIGDMSMTLQSKLLRVLEEREVMPIGSNSPVPVNIRIISATNRNFKEMIAQNDFREDLYYRLNVIPMHLPALRERKGDIEHLIYHFLERHSHAIGAYYPGITPSVINSLNAYHWPGNIRELSNLIEYLVNIVPVGDQIDVDLLPPYFDNQVEVNETKTSVKDDHLNLEEIEKIKIEECISRLGNRKLVAKELGIGVATLYRKIKKYQLP</sequence>
<organism evidence="8 9">
    <name type="scientific">Shewanella benthica</name>
    <dbReference type="NCBI Taxonomy" id="43661"/>
    <lineage>
        <taxon>Bacteria</taxon>
        <taxon>Pseudomonadati</taxon>
        <taxon>Pseudomonadota</taxon>
        <taxon>Gammaproteobacteria</taxon>
        <taxon>Alteromonadales</taxon>
        <taxon>Shewanellaceae</taxon>
        <taxon>Shewanella</taxon>
    </lineage>
</organism>
<feature type="domain" description="Sigma-54 factor interaction" evidence="7">
    <location>
        <begin position="281"/>
        <end position="511"/>
    </location>
</feature>
<gene>
    <name evidence="8" type="primary">ygeV</name>
    <name evidence="8" type="ORF">SHEWBE_3752</name>
</gene>
<dbReference type="PROSITE" id="PS00688">
    <property type="entry name" value="SIGMA54_INTERACT_3"/>
    <property type="match status" value="1"/>
</dbReference>
<evidence type="ECO:0000259" key="7">
    <source>
        <dbReference type="PROSITE" id="PS50045"/>
    </source>
</evidence>
<dbReference type="AlphaFoldDB" id="A0A330M6X9"/>
<accession>A0A330M6X9</accession>
<dbReference type="PROSITE" id="PS50045">
    <property type="entry name" value="SIGMA54_INTERACT_4"/>
    <property type="match status" value="1"/>
</dbReference>
<dbReference type="Gene3D" id="1.10.10.60">
    <property type="entry name" value="Homeodomain-like"/>
    <property type="match status" value="1"/>
</dbReference>
<dbReference type="KEGG" id="sbk:SHEWBE_3752"/>
<keyword evidence="5" id="KW-0010">Activator</keyword>
<dbReference type="Gene3D" id="3.40.50.300">
    <property type="entry name" value="P-loop containing nucleotide triphosphate hydrolases"/>
    <property type="match status" value="1"/>
</dbReference>
<evidence type="ECO:0000256" key="1">
    <source>
        <dbReference type="ARBA" id="ARBA00022741"/>
    </source>
</evidence>
<dbReference type="InterPro" id="IPR009057">
    <property type="entry name" value="Homeodomain-like_sf"/>
</dbReference>
<dbReference type="InterPro" id="IPR029016">
    <property type="entry name" value="GAF-like_dom_sf"/>
</dbReference>
<dbReference type="PROSITE" id="PS00675">
    <property type="entry name" value="SIGMA54_INTERACT_1"/>
    <property type="match status" value="1"/>
</dbReference>
<dbReference type="Gene3D" id="1.10.8.60">
    <property type="match status" value="1"/>
</dbReference>
<dbReference type="EMBL" id="LS483452">
    <property type="protein sequence ID" value="SQH77715.1"/>
    <property type="molecule type" value="Genomic_DNA"/>
</dbReference>
<dbReference type="Proteomes" id="UP000250123">
    <property type="component" value="Chromosome SHEWBE"/>
</dbReference>
<dbReference type="InterPro" id="IPR003593">
    <property type="entry name" value="AAA+_ATPase"/>
</dbReference>
<dbReference type="PROSITE" id="PS00676">
    <property type="entry name" value="SIGMA54_INTERACT_2"/>
    <property type="match status" value="1"/>
</dbReference>
<proteinExistence type="predicted"/>
<evidence type="ECO:0000313" key="9">
    <source>
        <dbReference type="Proteomes" id="UP000250123"/>
    </source>
</evidence>
<dbReference type="PANTHER" id="PTHR32071:SF117">
    <property type="entry name" value="PTS-DEPENDENT DIHYDROXYACETONE KINASE OPERON REGULATORY PROTEIN-RELATED"/>
    <property type="match status" value="1"/>
</dbReference>
<keyword evidence="2" id="KW-0067">ATP-binding</keyword>
<dbReference type="InterPro" id="IPR025944">
    <property type="entry name" value="Sigma_54_int_dom_CS"/>
</dbReference>
<dbReference type="InterPro" id="IPR027417">
    <property type="entry name" value="P-loop_NTPase"/>
</dbReference>
<keyword evidence="3" id="KW-0805">Transcription regulation</keyword>
<dbReference type="Pfam" id="PF25601">
    <property type="entry name" value="AAA_lid_14"/>
    <property type="match status" value="1"/>
</dbReference>
<dbReference type="GO" id="GO:0006355">
    <property type="term" value="P:regulation of DNA-templated transcription"/>
    <property type="evidence" value="ECO:0007669"/>
    <property type="project" value="InterPro"/>
</dbReference>
<keyword evidence="4 8" id="KW-0238">DNA-binding</keyword>
<dbReference type="InterPro" id="IPR025662">
    <property type="entry name" value="Sigma_54_int_dom_ATP-bd_1"/>
</dbReference>
<dbReference type="PANTHER" id="PTHR32071">
    <property type="entry name" value="TRANSCRIPTIONAL REGULATORY PROTEIN"/>
    <property type="match status" value="1"/>
</dbReference>
<reference evidence="9" key="1">
    <citation type="submission" date="2018-06" db="EMBL/GenBank/DDBJ databases">
        <authorList>
            <person name="Cea G.-C."/>
            <person name="William W."/>
        </authorList>
    </citation>
    <scope>NUCLEOTIDE SEQUENCE [LARGE SCALE GENOMIC DNA]</scope>
    <source>
        <strain evidence="9">DB21MT-2</strain>
    </source>
</reference>
<dbReference type="InterPro" id="IPR058031">
    <property type="entry name" value="AAA_lid_NorR"/>
</dbReference>
<dbReference type="Gene3D" id="3.30.450.40">
    <property type="match status" value="1"/>
</dbReference>
<dbReference type="SUPFAM" id="SSF46689">
    <property type="entry name" value="Homeodomain-like"/>
    <property type="match status" value="1"/>
</dbReference>
<dbReference type="InterPro" id="IPR002078">
    <property type="entry name" value="Sigma_54_int"/>
</dbReference>
<keyword evidence="6" id="KW-0804">Transcription</keyword>
<dbReference type="SUPFAM" id="SSF52540">
    <property type="entry name" value="P-loop containing nucleoside triphosphate hydrolases"/>
    <property type="match status" value="1"/>
</dbReference>
<evidence type="ECO:0000256" key="6">
    <source>
        <dbReference type="ARBA" id="ARBA00023163"/>
    </source>
</evidence>
<evidence type="ECO:0000313" key="8">
    <source>
        <dbReference type="EMBL" id="SQH77715.1"/>
    </source>
</evidence>
<keyword evidence="1" id="KW-0547">Nucleotide-binding</keyword>
<dbReference type="GO" id="GO:0005524">
    <property type="term" value="F:ATP binding"/>
    <property type="evidence" value="ECO:0007669"/>
    <property type="project" value="UniProtKB-KW"/>
</dbReference>
<dbReference type="GO" id="GO:0043565">
    <property type="term" value="F:sequence-specific DNA binding"/>
    <property type="evidence" value="ECO:0007669"/>
    <property type="project" value="InterPro"/>
</dbReference>